<comment type="caution">
    <text evidence="1">The sequence shown here is derived from an EMBL/GenBank/DDBJ whole genome shotgun (WGS) entry which is preliminary data.</text>
</comment>
<dbReference type="Proteomes" id="UP000619534">
    <property type="component" value="Unassembled WGS sequence"/>
</dbReference>
<evidence type="ECO:0000313" key="1">
    <source>
        <dbReference type="EMBL" id="GGC88034.1"/>
    </source>
</evidence>
<evidence type="ECO:0000313" key="2">
    <source>
        <dbReference type="Proteomes" id="UP000619534"/>
    </source>
</evidence>
<dbReference type="RefSeq" id="WP_062446206.1">
    <property type="nucleotide sequence ID" value="NZ_BMCJ01000003.1"/>
</dbReference>
<accession>A0ABQ1P2F2</accession>
<reference evidence="2" key="1">
    <citation type="journal article" date="2019" name="Int. J. Syst. Evol. Microbiol.">
        <title>The Global Catalogue of Microorganisms (GCM) 10K type strain sequencing project: providing services to taxonomists for standard genome sequencing and annotation.</title>
        <authorList>
            <consortium name="The Broad Institute Genomics Platform"/>
            <consortium name="The Broad Institute Genome Sequencing Center for Infectious Disease"/>
            <person name="Wu L."/>
            <person name="Ma J."/>
        </authorList>
    </citation>
    <scope>NUCLEOTIDE SEQUENCE [LARGE SCALE GENOMIC DNA]</scope>
    <source>
        <strain evidence="2">CCM 7282</strain>
    </source>
</reference>
<sequence length="68" mass="8010">MYIYKRINLDGSTWRSRSISTEKLFDEEVYLNKTLPASEVTFTNEPLKGDYDELCKRLSGEVKTYRIP</sequence>
<organism evidence="1 2">
    <name type="scientific">Thalassobacillus devorans</name>
    <dbReference type="NCBI Taxonomy" id="279813"/>
    <lineage>
        <taxon>Bacteria</taxon>
        <taxon>Bacillati</taxon>
        <taxon>Bacillota</taxon>
        <taxon>Bacilli</taxon>
        <taxon>Bacillales</taxon>
        <taxon>Bacillaceae</taxon>
        <taxon>Thalassobacillus</taxon>
    </lineage>
</organism>
<gene>
    <name evidence="1" type="ORF">GCM10007216_18460</name>
</gene>
<name>A0ABQ1P2F2_9BACI</name>
<protein>
    <submittedName>
        <fullName evidence="1">Uncharacterized protein</fullName>
    </submittedName>
</protein>
<keyword evidence="2" id="KW-1185">Reference proteome</keyword>
<proteinExistence type="predicted"/>
<dbReference type="EMBL" id="BMCJ01000003">
    <property type="protein sequence ID" value="GGC88034.1"/>
    <property type="molecule type" value="Genomic_DNA"/>
</dbReference>